<organism evidence="1 2">
    <name type="scientific">Daphnia magna</name>
    <dbReference type="NCBI Taxonomy" id="35525"/>
    <lineage>
        <taxon>Eukaryota</taxon>
        <taxon>Metazoa</taxon>
        <taxon>Ecdysozoa</taxon>
        <taxon>Arthropoda</taxon>
        <taxon>Crustacea</taxon>
        <taxon>Branchiopoda</taxon>
        <taxon>Diplostraca</taxon>
        <taxon>Cladocera</taxon>
        <taxon>Anomopoda</taxon>
        <taxon>Daphniidae</taxon>
        <taxon>Daphnia</taxon>
    </lineage>
</organism>
<keyword evidence="2" id="KW-1185">Reference proteome</keyword>
<name>A0ABQ9Z5C7_9CRUS</name>
<evidence type="ECO:0000313" key="1">
    <source>
        <dbReference type="EMBL" id="KAK4007824.1"/>
    </source>
</evidence>
<comment type="caution">
    <text evidence="1">The sequence shown here is derived from an EMBL/GenBank/DDBJ whole genome shotgun (WGS) entry which is preliminary data.</text>
</comment>
<evidence type="ECO:0000313" key="2">
    <source>
        <dbReference type="Proteomes" id="UP001234178"/>
    </source>
</evidence>
<proteinExistence type="predicted"/>
<reference evidence="1 2" key="1">
    <citation type="journal article" date="2023" name="Nucleic Acids Res.">
        <title>The hologenome of Daphnia magna reveals possible DNA methylation and microbiome-mediated evolution of the host genome.</title>
        <authorList>
            <person name="Chaturvedi A."/>
            <person name="Li X."/>
            <person name="Dhandapani V."/>
            <person name="Marshall H."/>
            <person name="Kissane S."/>
            <person name="Cuenca-Cambronero M."/>
            <person name="Asole G."/>
            <person name="Calvet F."/>
            <person name="Ruiz-Romero M."/>
            <person name="Marangio P."/>
            <person name="Guigo R."/>
            <person name="Rago D."/>
            <person name="Mirbahai L."/>
            <person name="Eastwood N."/>
            <person name="Colbourne J.K."/>
            <person name="Zhou J."/>
            <person name="Mallon E."/>
            <person name="Orsini L."/>
        </authorList>
    </citation>
    <scope>NUCLEOTIDE SEQUENCE [LARGE SCALE GENOMIC DNA]</scope>
    <source>
        <strain evidence="1">LRV0_1</strain>
    </source>
</reference>
<protein>
    <submittedName>
        <fullName evidence="1">Uncharacterized protein</fullName>
    </submittedName>
</protein>
<dbReference type="EMBL" id="JAOYFB010000002">
    <property type="protein sequence ID" value="KAK4007824.1"/>
    <property type="molecule type" value="Genomic_DNA"/>
</dbReference>
<dbReference type="InterPro" id="IPR036397">
    <property type="entry name" value="RNaseH_sf"/>
</dbReference>
<gene>
    <name evidence="1" type="ORF">OUZ56_012976</name>
</gene>
<sequence>MFRPQITEEMKKTRENGAIHCLRHIKNYVGDVAYGDTQRFSYNDQGKISLYFGSEREVHNTVLVWGCVSSSHPKALLLRVNEKFNSATYKEIPQKHVLPLSDKDQSQPIGLVSSSSL</sequence>
<dbReference type="Gene3D" id="3.30.420.10">
    <property type="entry name" value="Ribonuclease H-like superfamily/Ribonuclease H"/>
    <property type="match status" value="1"/>
</dbReference>
<accession>A0ABQ9Z5C7</accession>
<dbReference type="Proteomes" id="UP001234178">
    <property type="component" value="Unassembled WGS sequence"/>
</dbReference>